<evidence type="ECO:0000313" key="10">
    <source>
        <dbReference type="EMBL" id="SDX93061.1"/>
    </source>
</evidence>
<feature type="domain" description="Endonuclease NucS C-terminal" evidence="8">
    <location>
        <begin position="129"/>
        <end position="252"/>
    </location>
</feature>
<feature type="compositionally biased region" description="Basic and acidic residues" evidence="7">
    <location>
        <begin position="250"/>
        <end position="274"/>
    </location>
</feature>
<dbReference type="HAMAP" id="MF_00722">
    <property type="entry name" value="NucS"/>
    <property type="match status" value="1"/>
</dbReference>
<dbReference type="AlphaFoldDB" id="A0A1H3FQ35"/>
<keyword evidence="2 6" id="KW-0540">Nuclease</keyword>
<dbReference type="Gene3D" id="2.70.180.20">
    <property type="match status" value="1"/>
</dbReference>
<dbReference type="OrthoDB" id="15177at2157"/>
<sequence>MTVTTLHTPSHREALWELESAFDRGDLITVFGECSVEYEGRAASTLGLGNRLLVLKPDGSALVHTDEKRTPVNWQPPGSTHHAAVRDGRLRVRSERTSPDETLTVRFTAVHQLSAMGVTGGRDLEVTGSEADLRRRILEDPDLVEPGFEPTAVERDSAAGPMDVFGVDASGTAVVLELKRRRVGPSAVSQLARYVDAVAEEPDRDPDAAVRGILVAPSITDRAAELLADRGFEHVALEPPEPETPGAETKATDSAEAAEPKAETTEPEEPKAETTEPEAETLGTETASDDDEPIEADAPEPSGSASRESQQ</sequence>
<comment type="subcellular location">
    <subcellularLocation>
        <location evidence="6">Cytoplasm</location>
    </subcellularLocation>
</comment>
<dbReference type="InterPro" id="IPR048301">
    <property type="entry name" value="NucS_C"/>
</dbReference>
<dbReference type="InterPro" id="IPR048302">
    <property type="entry name" value="NucS_N"/>
</dbReference>
<dbReference type="GO" id="GO:0005737">
    <property type="term" value="C:cytoplasm"/>
    <property type="evidence" value="ECO:0007669"/>
    <property type="project" value="UniProtKB-SubCell"/>
</dbReference>
<accession>A0A1H3FQ35</accession>
<evidence type="ECO:0000256" key="7">
    <source>
        <dbReference type="SAM" id="MobiDB-lite"/>
    </source>
</evidence>
<keyword evidence="1 6" id="KW-0963">Cytoplasm</keyword>
<evidence type="ECO:0000259" key="9">
    <source>
        <dbReference type="Pfam" id="PF21003"/>
    </source>
</evidence>
<feature type="region of interest" description="Disordered" evidence="7">
    <location>
        <begin position="236"/>
        <end position="311"/>
    </location>
</feature>
<dbReference type="CDD" id="cd22341">
    <property type="entry name" value="NucS-like"/>
    <property type="match status" value="1"/>
</dbReference>
<evidence type="ECO:0000256" key="5">
    <source>
        <dbReference type="ARBA" id="ARBA00023125"/>
    </source>
</evidence>
<dbReference type="InterPro" id="IPR002793">
    <property type="entry name" value="Endonuclease_NucS"/>
</dbReference>
<comment type="function">
    <text evidence="6">Cleaves both 3' and 5' ssDNA extremities of branched DNA structures.</text>
</comment>
<dbReference type="EC" id="3.1.-.-" evidence="6"/>
<keyword evidence="4 6" id="KW-0378">Hydrolase</keyword>
<dbReference type="PANTHER" id="PTHR38814">
    <property type="entry name" value="ENDONUCLEASE NUCS"/>
    <property type="match status" value="1"/>
</dbReference>
<gene>
    <name evidence="6" type="primary">nucS</name>
    <name evidence="10" type="ORF">SAMN05216564_102162</name>
</gene>
<keyword evidence="11" id="KW-1185">Reference proteome</keyword>
<comment type="similarity">
    <text evidence="6">Belongs to the NucS endonuclease family.</text>
</comment>
<organism evidence="10 11">
    <name type="scientific">Halopenitus persicus</name>
    <dbReference type="NCBI Taxonomy" id="1048396"/>
    <lineage>
        <taxon>Archaea</taxon>
        <taxon>Methanobacteriati</taxon>
        <taxon>Methanobacteriota</taxon>
        <taxon>Stenosarchaea group</taxon>
        <taxon>Halobacteria</taxon>
        <taxon>Halobacteriales</taxon>
        <taxon>Haloferacaceae</taxon>
        <taxon>Halopenitus</taxon>
    </lineage>
</organism>
<dbReference type="Gene3D" id="3.40.1350.10">
    <property type="match status" value="1"/>
</dbReference>
<evidence type="ECO:0000256" key="6">
    <source>
        <dbReference type="HAMAP-Rule" id="MF_00722"/>
    </source>
</evidence>
<evidence type="ECO:0000256" key="2">
    <source>
        <dbReference type="ARBA" id="ARBA00022722"/>
    </source>
</evidence>
<evidence type="ECO:0000256" key="3">
    <source>
        <dbReference type="ARBA" id="ARBA00022759"/>
    </source>
</evidence>
<feature type="domain" description="Endonuclease NucS N-terminal PH-like" evidence="9">
    <location>
        <begin position="27"/>
        <end position="116"/>
    </location>
</feature>
<keyword evidence="5 6" id="KW-0238">DNA-binding</keyword>
<dbReference type="Pfam" id="PF21003">
    <property type="entry name" value="NucS_N"/>
    <property type="match status" value="1"/>
</dbReference>
<proteinExistence type="inferred from homology"/>
<dbReference type="GO" id="GO:0000014">
    <property type="term" value="F:single-stranded DNA endodeoxyribonuclease activity"/>
    <property type="evidence" value="ECO:0007669"/>
    <property type="project" value="UniProtKB-UniRule"/>
</dbReference>
<dbReference type="InterPro" id="IPR049173">
    <property type="entry name" value="NucS_N_sf"/>
</dbReference>
<keyword evidence="3 6" id="KW-0255">Endonuclease</keyword>
<evidence type="ECO:0000256" key="1">
    <source>
        <dbReference type="ARBA" id="ARBA00022490"/>
    </source>
</evidence>
<dbReference type="GO" id="GO:0003677">
    <property type="term" value="F:DNA binding"/>
    <property type="evidence" value="ECO:0007669"/>
    <property type="project" value="UniProtKB-KW"/>
</dbReference>
<name>A0A1H3FQ35_9EURY</name>
<dbReference type="PANTHER" id="PTHR38814:SF1">
    <property type="entry name" value="ENDONUCLEASE NUCS"/>
    <property type="match status" value="1"/>
</dbReference>
<dbReference type="NCBIfam" id="NF003270">
    <property type="entry name" value="PRK04247.1"/>
    <property type="match status" value="1"/>
</dbReference>
<feature type="compositionally biased region" description="Acidic residues" evidence="7">
    <location>
        <begin position="287"/>
        <end position="298"/>
    </location>
</feature>
<evidence type="ECO:0000259" key="8">
    <source>
        <dbReference type="Pfam" id="PF01939"/>
    </source>
</evidence>
<evidence type="ECO:0000256" key="4">
    <source>
        <dbReference type="ARBA" id="ARBA00022801"/>
    </source>
</evidence>
<dbReference type="Proteomes" id="UP000199079">
    <property type="component" value="Unassembled WGS sequence"/>
</dbReference>
<dbReference type="InterPro" id="IPR011856">
    <property type="entry name" value="tRNA_endonuc-like_dom_sf"/>
</dbReference>
<evidence type="ECO:0000313" key="11">
    <source>
        <dbReference type="Proteomes" id="UP000199079"/>
    </source>
</evidence>
<protein>
    <recommendedName>
        <fullName evidence="6">Endonuclease NucS</fullName>
        <ecNumber evidence="6">3.1.-.-</ecNumber>
    </recommendedName>
</protein>
<dbReference type="EMBL" id="FNPC01000002">
    <property type="protein sequence ID" value="SDX93061.1"/>
    <property type="molecule type" value="Genomic_DNA"/>
</dbReference>
<reference evidence="11" key="1">
    <citation type="submission" date="2016-10" db="EMBL/GenBank/DDBJ databases">
        <authorList>
            <person name="Varghese N."/>
            <person name="Submissions S."/>
        </authorList>
    </citation>
    <scope>NUCLEOTIDE SEQUENCE [LARGE SCALE GENOMIC DNA]</scope>
    <source>
        <strain evidence="11">DC30,IBRC 10041,KCTC 4046</strain>
    </source>
</reference>
<dbReference type="Pfam" id="PF01939">
    <property type="entry name" value="NucS_C"/>
    <property type="match status" value="1"/>
</dbReference>